<evidence type="ECO:0000313" key="1">
    <source>
        <dbReference type="EMBL" id="KAF9607611.1"/>
    </source>
</evidence>
<dbReference type="Proteomes" id="UP000631114">
    <property type="component" value="Unassembled WGS sequence"/>
</dbReference>
<dbReference type="InterPro" id="IPR013785">
    <property type="entry name" value="Aldolase_TIM"/>
</dbReference>
<evidence type="ECO:0000313" key="2">
    <source>
        <dbReference type="Proteomes" id="UP000631114"/>
    </source>
</evidence>
<name>A0A835HZG4_9MAGN</name>
<dbReference type="PANTHER" id="PTHR32332">
    <property type="entry name" value="2-NITROPROPANE DIOXYGENASE"/>
    <property type="match status" value="1"/>
</dbReference>
<dbReference type="AlphaFoldDB" id="A0A835HZG4"/>
<dbReference type="PANTHER" id="PTHR32332:SF20">
    <property type="entry name" value="2-NITROPROPANE DIOXYGENASE-LIKE PROTEIN"/>
    <property type="match status" value="1"/>
</dbReference>
<comment type="caution">
    <text evidence="1">The sequence shown here is derived from an EMBL/GenBank/DDBJ whole genome shotgun (WGS) entry which is preliminary data.</text>
</comment>
<dbReference type="Pfam" id="PF03060">
    <property type="entry name" value="NMO"/>
    <property type="match status" value="1"/>
</dbReference>
<keyword evidence="2" id="KW-1185">Reference proteome</keyword>
<dbReference type="OrthoDB" id="10265891at2759"/>
<evidence type="ECO:0008006" key="3">
    <source>
        <dbReference type="Google" id="ProtNLM"/>
    </source>
</evidence>
<dbReference type="EMBL" id="JADFTS010000005">
    <property type="protein sequence ID" value="KAF9607611.1"/>
    <property type="molecule type" value="Genomic_DNA"/>
</dbReference>
<dbReference type="SUPFAM" id="SSF51412">
    <property type="entry name" value="Inosine monophosphate dehydrogenase (IMPDH)"/>
    <property type="match status" value="1"/>
</dbReference>
<dbReference type="Gene3D" id="3.20.20.70">
    <property type="entry name" value="Aldolase class I"/>
    <property type="match status" value="1"/>
</dbReference>
<proteinExistence type="predicted"/>
<protein>
    <recommendedName>
        <fullName evidence="3">Nitronate monooxygenase domain-containing protein</fullName>
    </recommendedName>
</protein>
<reference evidence="1 2" key="1">
    <citation type="submission" date="2020-10" db="EMBL/GenBank/DDBJ databases">
        <title>The Coptis chinensis genome and diversification of protoberbering-type alkaloids.</title>
        <authorList>
            <person name="Wang B."/>
            <person name="Shu S."/>
            <person name="Song C."/>
            <person name="Liu Y."/>
        </authorList>
    </citation>
    <scope>NUCLEOTIDE SEQUENCE [LARGE SCALE GENOMIC DNA]</scope>
    <source>
        <strain evidence="1">HL-2020</strain>
        <tissue evidence="1">Leaf</tissue>
    </source>
</reference>
<sequence length="68" mass="6965">MAKNDGLTSLLPKVVDLIAGQDIPIIAAGGIVDGHGYVAALALGAQGIGLGTRCGDLEMAWRTFDKMP</sequence>
<accession>A0A835HZG4</accession>
<gene>
    <name evidence="1" type="ORF">IFM89_037539</name>
</gene>
<organism evidence="1 2">
    <name type="scientific">Coptis chinensis</name>
    <dbReference type="NCBI Taxonomy" id="261450"/>
    <lineage>
        <taxon>Eukaryota</taxon>
        <taxon>Viridiplantae</taxon>
        <taxon>Streptophyta</taxon>
        <taxon>Embryophyta</taxon>
        <taxon>Tracheophyta</taxon>
        <taxon>Spermatophyta</taxon>
        <taxon>Magnoliopsida</taxon>
        <taxon>Ranunculales</taxon>
        <taxon>Ranunculaceae</taxon>
        <taxon>Coptidoideae</taxon>
        <taxon>Coptis</taxon>
    </lineage>
</organism>